<dbReference type="AlphaFoldDB" id="A0A5J4ZY20"/>
<dbReference type="PANTHER" id="PTHR38926:SF58">
    <property type="entry name" value="F-BOX DOMAIN-CONTAINING PROTEIN"/>
    <property type="match status" value="1"/>
</dbReference>
<protein>
    <recommendedName>
        <fullName evidence="1">F-box domain-containing protein</fullName>
    </recommendedName>
</protein>
<dbReference type="OrthoDB" id="722566at2759"/>
<dbReference type="InterPro" id="IPR001810">
    <property type="entry name" value="F-box_dom"/>
</dbReference>
<dbReference type="InterPro" id="IPR036047">
    <property type="entry name" value="F-box-like_dom_sf"/>
</dbReference>
<sequence>MARIKRSTGMKPEIMAKNMKSNSEKWNAIQYDVLLKIFATFNIMDVILRFSTVCRSWRLVCSDPVLWKSHTIDLSALSNYFHAPPIPSVWSQVVSAGRCPHVKKLVLSASNIISMKGFIMAIHNLKGLESMMVPCINSPYYIMKLIGQYCKNFSELKVMSPFDLDFATSITTFLPRLKVLSLRCAIVHKNALEHILDNLKHLEVLSISHCLFIYVSPRTNKPKYVYLNLCPILLQKATSRLREFYTCEKRSCIMCNRNFADDDGALEWHEYDDEVWRVDEVTSLGY</sequence>
<dbReference type="Proteomes" id="UP000325577">
    <property type="component" value="Linkage Group LG5"/>
</dbReference>
<keyword evidence="3" id="KW-1185">Reference proteome</keyword>
<feature type="domain" description="F-box" evidence="1">
    <location>
        <begin position="32"/>
        <end position="71"/>
    </location>
</feature>
<proteinExistence type="predicted"/>
<dbReference type="Gene3D" id="3.80.10.10">
    <property type="entry name" value="Ribonuclease Inhibitor"/>
    <property type="match status" value="1"/>
</dbReference>
<dbReference type="InterPro" id="IPR032675">
    <property type="entry name" value="LRR_dom_sf"/>
</dbReference>
<organism evidence="2 3">
    <name type="scientific">Nyssa sinensis</name>
    <dbReference type="NCBI Taxonomy" id="561372"/>
    <lineage>
        <taxon>Eukaryota</taxon>
        <taxon>Viridiplantae</taxon>
        <taxon>Streptophyta</taxon>
        <taxon>Embryophyta</taxon>
        <taxon>Tracheophyta</taxon>
        <taxon>Spermatophyta</taxon>
        <taxon>Magnoliopsida</taxon>
        <taxon>eudicotyledons</taxon>
        <taxon>Gunneridae</taxon>
        <taxon>Pentapetalae</taxon>
        <taxon>asterids</taxon>
        <taxon>Cornales</taxon>
        <taxon>Nyssaceae</taxon>
        <taxon>Nyssa</taxon>
    </lineage>
</organism>
<accession>A0A5J4ZY20</accession>
<dbReference type="SUPFAM" id="SSF52047">
    <property type="entry name" value="RNI-like"/>
    <property type="match status" value="1"/>
</dbReference>
<dbReference type="PANTHER" id="PTHR38926">
    <property type="entry name" value="F-BOX DOMAIN CONTAINING PROTEIN, EXPRESSED"/>
    <property type="match status" value="1"/>
</dbReference>
<dbReference type="Pfam" id="PF12937">
    <property type="entry name" value="F-box-like"/>
    <property type="match status" value="1"/>
</dbReference>
<dbReference type="EMBL" id="CM018048">
    <property type="protein sequence ID" value="KAA8521947.1"/>
    <property type="molecule type" value="Genomic_DNA"/>
</dbReference>
<dbReference type="Gene3D" id="1.20.1280.50">
    <property type="match status" value="1"/>
</dbReference>
<reference evidence="2 3" key="1">
    <citation type="submission" date="2019-09" db="EMBL/GenBank/DDBJ databases">
        <title>A chromosome-level genome assembly of the Chinese tupelo Nyssa sinensis.</title>
        <authorList>
            <person name="Yang X."/>
            <person name="Kang M."/>
            <person name="Yang Y."/>
            <person name="Xiong H."/>
            <person name="Wang M."/>
            <person name="Zhang Z."/>
            <person name="Wang Z."/>
            <person name="Wu H."/>
            <person name="Ma T."/>
            <person name="Liu J."/>
            <person name="Xi Z."/>
        </authorList>
    </citation>
    <scope>NUCLEOTIDE SEQUENCE [LARGE SCALE GENOMIC DNA]</scope>
    <source>
        <strain evidence="2">J267</strain>
        <tissue evidence="2">Leaf</tissue>
    </source>
</reference>
<name>A0A5J4ZY20_9ASTE</name>
<evidence type="ECO:0000259" key="1">
    <source>
        <dbReference type="Pfam" id="PF12937"/>
    </source>
</evidence>
<evidence type="ECO:0000313" key="3">
    <source>
        <dbReference type="Proteomes" id="UP000325577"/>
    </source>
</evidence>
<dbReference type="SUPFAM" id="SSF81383">
    <property type="entry name" value="F-box domain"/>
    <property type="match status" value="1"/>
</dbReference>
<evidence type="ECO:0000313" key="2">
    <source>
        <dbReference type="EMBL" id="KAA8521947.1"/>
    </source>
</evidence>
<gene>
    <name evidence="2" type="ORF">F0562_012739</name>
</gene>